<accession>A0A0V0YKE7</accession>
<dbReference type="EMBL" id="JYDU01000007">
    <property type="protein sequence ID" value="KRY00656.1"/>
    <property type="molecule type" value="Genomic_DNA"/>
</dbReference>
<protein>
    <submittedName>
        <fullName evidence="1">Uncharacterized protein</fullName>
    </submittedName>
</protein>
<sequence length="95" mass="10867">LSLYDYTSPSKASAVSKKGILRNSVWFELYQRMKSEVTLLANLRRKRIEVFVCLCVCPRSLFLLNVLELSEQIKAYQHHHTAICPCPLVGTALKQ</sequence>
<gene>
    <name evidence="1" type="ORF">T4E_4029</name>
</gene>
<dbReference type="Proteomes" id="UP000054815">
    <property type="component" value="Unassembled WGS sequence"/>
</dbReference>
<proteinExistence type="predicted"/>
<dbReference type="AlphaFoldDB" id="A0A0V0YKE7"/>
<organism evidence="1 2">
    <name type="scientific">Trichinella pseudospiralis</name>
    <name type="common">Parasitic roundworm</name>
    <dbReference type="NCBI Taxonomy" id="6337"/>
    <lineage>
        <taxon>Eukaryota</taxon>
        <taxon>Metazoa</taxon>
        <taxon>Ecdysozoa</taxon>
        <taxon>Nematoda</taxon>
        <taxon>Enoplea</taxon>
        <taxon>Dorylaimia</taxon>
        <taxon>Trichinellida</taxon>
        <taxon>Trichinellidae</taxon>
        <taxon>Trichinella</taxon>
    </lineage>
</organism>
<reference evidence="1 2" key="1">
    <citation type="submission" date="2015-01" db="EMBL/GenBank/DDBJ databases">
        <title>Evolution of Trichinella species and genotypes.</title>
        <authorList>
            <person name="Korhonen P.K."/>
            <person name="Edoardo P."/>
            <person name="Giuseppe L.R."/>
            <person name="Gasser R.B."/>
        </authorList>
    </citation>
    <scope>NUCLEOTIDE SEQUENCE [LARGE SCALE GENOMIC DNA]</scope>
    <source>
        <strain evidence="1">ISS141</strain>
    </source>
</reference>
<feature type="non-terminal residue" evidence="1">
    <location>
        <position position="1"/>
    </location>
</feature>
<evidence type="ECO:0000313" key="1">
    <source>
        <dbReference type="EMBL" id="KRY00656.1"/>
    </source>
</evidence>
<comment type="caution">
    <text evidence="1">The sequence shown here is derived from an EMBL/GenBank/DDBJ whole genome shotgun (WGS) entry which is preliminary data.</text>
</comment>
<evidence type="ECO:0000313" key="2">
    <source>
        <dbReference type="Proteomes" id="UP000054815"/>
    </source>
</evidence>
<name>A0A0V0YKE7_TRIPS</name>